<comment type="caution">
    <text evidence="15">The sequence shown here is derived from an EMBL/GenBank/DDBJ whole genome shotgun (WGS) entry which is preliminary data.</text>
</comment>
<dbReference type="EMBL" id="JAEACU010000009">
    <property type="protein sequence ID" value="KAH7518611.1"/>
    <property type="molecule type" value="Genomic_DNA"/>
</dbReference>
<evidence type="ECO:0000256" key="11">
    <source>
        <dbReference type="SAM" id="MobiDB-lite"/>
    </source>
</evidence>
<dbReference type="InterPro" id="IPR013930">
    <property type="entry name" value="RPAP1_N"/>
</dbReference>
<dbReference type="GO" id="GO:0009678">
    <property type="term" value="F:diphosphate hydrolysis-driven proton transmembrane transporter activity"/>
    <property type="evidence" value="ECO:0007669"/>
    <property type="project" value="UniProtKB-EC"/>
</dbReference>
<evidence type="ECO:0000256" key="2">
    <source>
        <dbReference type="ARBA" id="ARBA00009953"/>
    </source>
</evidence>
<evidence type="ECO:0000256" key="9">
    <source>
        <dbReference type="ARBA" id="ARBA00023065"/>
    </source>
</evidence>
<organism evidence="15 16">
    <name type="scientific">Ziziphus jujuba var. spinosa</name>
    <dbReference type="NCBI Taxonomy" id="714518"/>
    <lineage>
        <taxon>Eukaryota</taxon>
        <taxon>Viridiplantae</taxon>
        <taxon>Streptophyta</taxon>
        <taxon>Embryophyta</taxon>
        <taxon>Tracheophyta</taxon>
        <taxon>Spermatophyta</taxon>
        <taxon>Magnoliopsida</taxon>
        <taxon>eudicotyledons</taxon>
        <taxon>Gunneridae</taxon>
        <taxon>Pentapetalae</taxon>
        <taxon>rosids</taxon>
        <taxon>fabids</taxon>
        <taxon>Rosales</taxon>
        <taxon>Rhamnaceae</taxon>
        <taxon>Paliureae</taxon>
        <taxon>Ziziphus</taxon>
    </lineage>
</organism>
<feature type="transmembrane region" description="Helical" evidence="12">
    <location>
        <begin position="343"/>
        <end position="361"/>
    </location>
</feature>
<evidence type="ECO:0000256" key="6">
    <source>
        <dbReference type="ARBA" id="ARBA00022842"/>
    </source>
</evidence>
<proteinExistence type="inferred from homology"/>
<feature type="compositionally biased region" description="Basic and acidic residues" evidence="11">
    <location>
        <begin position="149"/>
        <end position="158"/>
    </location>
</feature>
<name>A0A978UUR1_ZIZJJ</name>
<accession>A0A978UUR1</accession>
<protein>
    <recommendedName>
        <fullName evidence="3">H(+)-exporting diphosphatase</fullName>
        <ecNumber evidence="3">7.1.3.1</ecNumber>
    </recommendedName>
</protein>
<keyword evidence="4" id="KW-0813">Transport</keyword>
<keyword evidence="10 12" id="KW-0472">Membrane</keyword>
<feature type="region of interest" description="Disordered" evidence="11">
    <location>
        <begin position="1"/>
        <end position="46"/>
    </location>
</feature>
<gene>
    <name evidence="15" type="ORF">FEM48_Zijuj09G0189600</name>
</gene>
<dbReference type="Pfam" id="PF08621">
    <property type="entry name" value="RPAP1_N"/>
    <property type="match status" value="1"/>
</dbReference>
<evidence type="ECO:0000259" key="13">
    <source>
        <dbReference type="Pfam" id="PF08620"/>
    </source>
</evidence>
<feature type="domain" description="RPAP1 C-terminal" evidence="13">
    <location>
        <begin position="185"/>
        <end position="256"/>
    </location>
</feature>
<feature type="compositionally biased region" description="Polar residues" evidence="11">
    <location>
        <begin position="112"/>
        <end position="143"/>
    </location>
</feature>
<feature type="region of interest" description="Disordered" evidence="11">
    <location>
        <begin position="103"/>
        <end position="164"/>
    </location>
</feature>
<comment type="similarity">
    <text evidence="2">Belongs to the RPAP1 family.</text>
</comment>
<evidence type="ECO:0000313" key="15">
    <source>
        <dbReference type="EMBL" id="KAH7518611.1"/>
    </source>
</evidence>
<dbReference type="GO" id="GO:0012505">
    <property type="term" value="C:endomembrane system"/>
    <property type="evidence" value="ECO:0007669"/>
    <property type="project" value="UniProtKB-SubCell"/>
</dbReference>
<sequence>MEEEKKKQSSRRRDPKTSSSSQHEKKKVLGMNSFQISDGSLPQGENKKRIKEQLNHCISRIMVKIPAQLQGMLRHEIEEAKVEIMEKLNPALLKLLKKRGEEKLKQKKVSAPNISANREPENVQNEDANDAKSSPFSESSTTRRVAKITSDDSHDGLDNRGTWNSKPANSSLWKAWSERVEAIRDIRFSLDGAVTGSDLVQVPETGNITMRDFLRTEGDPGAAGYTIKEAVALTRSVIPGQRTLALQILLAVLDKALHNIQQGQVGCTARNVDNVYNSVDWEAVWAFALGPEPELKVEELGIVLPVFLGFAIGSAALVSLALFGAFVSRAAISTVDVLTPKDFIGLIVGAMLPYWFSAMIMKSVGSAALKMVEEVRRQFNIFIYLFYQIAISASNTGGAWDNAKKYIEAGASEHARTLGPKGSEPHKAAVIGDTIGDPLKDTSGPSLNILIKLMAVESLVFAPFLRHSWWPAF</sequence>
<feature type="domain" description="RPAP1 N-terminal" evidence="14">
    <location>
        <begin position="67"/>
        <end position="103"/>
    </location>
</feature>
<keyword evidence="8 12" id="KW-1133">Transmembrane helix</keyword>
<evidence type="ECO:0000256" key="10">
    <source>
        <dbReference type="ARBA" id="ARBA00023136"/>
    </source>
</evidence>
<feature type="transmembrane region" description="Helical" evidence="12">
    <location>
        <begin position="381"/>
        <end position="400"/>
    </location>
</feature>
<evidence type="ECO:0000256" key="3">
    <source>
        <dbReference type="ARBA" id="ARBA00013242"/>
    </source>
</evidence>
<evidence type="ECO:0000256" key="7">
    <source>
        <dbReference type="ARBA" id="ARBA00022967"/>
    </source>
</evidence>
<dbReference type="GO" id="GO:0016020">
    <property type="term" value="C:membrane"/>
    <property type="evidence" value="ECO:0007669"/>
    <property type="project" value="InterPro"/>
</dbReference>
<feature type="transmembrane region" description="Helical" evidence="12">
    <location>
        <begin position="302"/>
        <end position="323"/>
    </location>
</feature>
<dbReference type="Pfam" id="PF08620">
    <property type="entry name" value="RPAP1_C"/>
    <property type="match status" value="1"/>
</dbReference>
<evidence type="ECO:0000256" key="4">
    <source>
        <dbReference type="ARBA" id="ARBA00022448"/>
    </source>
</evidence>
<dbReference type="Proteomes" id="UP000813462">
    <property type="component" value="Unassembled WGS sequence"/>
</dbReference>
<feature type="compositionally biased region" description="Basic and acidic residues" evidence="11">
    <location>
        <begin position="1"/>
        <end position="16"/>
    </location>
</feature>
<evidence type="ECO:0000256" key="8">
    <source>
        <dbReference type="ARBA" id="ARBA00022989"/>
    </source>
</evidence>
<evidence type="ECO:0000313" key="16">
    <source>
        <dbReference type="Proteomes" id="UP000813462"/>
    </source>
</evidence>
<reference evidence="15" key="1">
    <citation type="journal article" date="2021" name="Front. Plant Sci.">
        <title>Chromosome-Scale Genome Assembly for Chinese Sour Jujube and Insights Into Its Genome Evolution and Domestication Signature.</title>
        <authorList>
            <person name="Shen L.-Y."/>
            <person name="Luo H."/>
            <person name="Wang X.-L."/>
            <person name="Wang X.-M."/>
            <person name="Qiu X.-J."/>
            <person name="Liu H."/>
            <person name="Zhou S.-S."/>
            <person name="Jia K.-H."/>
            <person name="Nie S."/>
            <person name="Bao Y.-T."/>
            <person name="Zhang R.-G."/>
            <person name="Yun Q.-Z."/>
            <person name="Chai Y.-H."/>
            <person name="Lu J.-Y."/>
            <person name="Li Y."/>
            <person name="Zhao S.-W."/>
            <person name="Mao J.-F."/>
            <person name="Jia S.-G."/>
            <person name="Mao Y.-M."/>
        </authorList>
    </citation>
    <scope>NUCLEOTIDE SEQUENCE</scope>
    <source>
        <strain evidence="15">AT0</strain>
        <tissue evidence="15">Leaf</tissue>
    </source>
</reference>
<dbReference type="PANTHER" id="PTHR31998">
    <property type="entry name" value="K(+)-INSENSITIVE PYROPHOSPHATE-ENERGIZED PROTON PUMP"/>
    <property type="match status" value="1"/>
</dbReference>
<dbReference type="Pfam" id="PF03030">
    <property type="entry name" value="H_PPase"/>
    <property type="match status" value="2"/>
</dbReference>
<dbReference type="InterPro" id="IPR013929">
    <property type="entry name" value="RPAP1_C"/>
</dbReference>
<dbReference type="InterPro" id="IPR004131">
    <property type="entry name" value="PPase-energised_H-pump"/>
</dbReference>
<comment type="subcellular location">
    <subcellularLocation>
        <location evidence="1">Endomembrane system</location>
        <topology evidence="1">Multi-pass membrane protein</topology>
    </subcellularLocation>
</comment>
<dbReference type="EC" id="7.1.3.1" evidence="3"/>
<keyword evidence="5 12" id="KW-0812">Transmembrane</keyword>
<keyword evidence="9" id="KW-0406">Ion transport</keyword>
<keyword evidence="6" id="KW-0460">Magnesium</keyword>
<keyword evidence="7" id="KW-1278">Translocase</keyword>
<evidence type="ECO:0000259" key="14">
    <source>
        <dbReference type="Pfam" id="PF08621"/>
    </source>
</evidence>
<evidence type="ECO:0000256" key="12">
    <source>
        <dbReference type="SAM" id="Phobius"/>
    </source>
</evidence>
<dbReference type="AlphaFoldDB" id="A0A978UUR1"/>
<evidence type="ECO:0000256" key="1">
    <source>
        <dbReference type="ARBA" id="ARBA00004127"/>
    </source>
</evidence>
<dbReference type="GO" id="GO:0004427">
    <property type="term" value="F:inorganic diphosphate phosphatase activity"/>
    <property type="evidence" value="ECO:0007669"/>
    <property type="project" value="InterPro"/>
</dbReference>
<evidence type="ECO:0000256" key="5">
    <source>
        <dbReference type="ARBA" id="ARBA00022692"/>
    </source>
</evidence>